<keyword evidence="3" id="KW-0547">Nucleotide-binding</keyword>
<dbReference type="InterPro" id="IPR003439">
    <property type="entry name" value="ABC_transporter-like_ATP-bd"/>
</dbReference>
<name>A0A9X3EBY5_9HYPH</name>
<evidence type="ECO:0000313" key="9">
    <source>
        <dbReference type="EMBL" id="MCX5570040.1"/>
    </source>
</evidence>
<keyword evidence="5 9" id="KW-0067">ATP-binding</keyword>
<dbReference type="PROSITE" id="PS50893">
    <property type="entry name" value="ABC_TRANSPORTER_2"/>
    <property type="match status" value="1"/>
</dbReference>
<keyword evidence="6" id="KW-1278">Translocase</keyword>
<dbReference type="PANTHER" id="PTHR43499:SF1">
    <property type="entry name" value="ABC TRANSPORTER I FAMILY MEMBER 1"/>
    <property type="match status" value="1"/>
</dbReference>
<evidence type="ECO:0000256" key="1">
    <source>
        <dbReference type="ARBA" id="ARBA00005417"/>
    </source>
</evidence>
<dbReference type="SUPFAM" id="SSF52540">
    <property type="entry name" value="P-loop containing nucleoside triphosphate hydrolases"/>
    <property type="match status" value="1"/>
</dbReference>
<gene>
    <name evidence="9" type="primary">ccmA</name>
    <name evidence="9" type="ORF">OSH07_12610</name>
</gene>
<dbReference type="GO" id="GO:0017004">
    <property type="term" value="P:cytochrome complex assembly"/>
    <property type="evidence" value="ECO:0007669"/>
    <property type="project" value="UniProtKB-KW"/>
</dbReference>
<dbReference type="RefSeq" id="WP_266339004.1">
    <property type="nucleotide sequence ID" value="NZ_JAPKNK010000004.1"/>
</dbReference>
<dbReference type="InterPro" id="IPR017871">
    <property type="entry name" value="ABC_transporter-like_CS"/>
</dbReference>
<keyword evidence="2" id="KW-0813">Transport</keyword>
<keyword evidence="7" id="KW-0472">Membrane</keyword>
<dbReference type="GO" id="GO:0005524">
    <property type="term" value="F:ATP binding"/>
    <property type="evidence" value="ECO:0007669"/>
    <property type="project" value="UniProtKB-KW"/>
</dbReference>
<sequence length="206" mass="21241">MNRAANRLSATDLAVSRGGRAIFAQISFMIGAGELLAVTGANGAGKSTLLRAVAGLLPLAAGSLRFDAARESDAGISENAHYFGHLDGLKPALSVRDNLALWTRVAGEPGLPALEALEQVELDHLDDLPAGYLSAGQRRRASLARLLVVRRPIWLLDEPTSALDARSEATFGELLAGHLAGGGLALAATHRPLPVASSATLALGAA</sequence>
<evidence type="ECO:0000313" key="10">
    <source>
        <dbReference type="Proteomes" id="UP001144805"/>
    </source>
</evidence>
<dbReference type="Gene3D" id="3.40.50.300">
    <property type="entry name" value="P-loop containing nucleotide triphosphate hydrolases"/>
    <property type="match status" value="1"/>
</dbReference>
<evidence type="ECO:0000256" key="6">
    <source>
        <dbReference type="ARBA" id="ARBA00022967"/>
    </source>
</evidence>
<evidence type="ECO:0000259" key="8">
    <source>
        <dbReference type="PROSITE" id="PS50893"/>
    </source>
</evidence>
<comment type="similarity">
    <text evidence="1">Belongs to the ABC transporter superfamily.</text>
</comment>
<accession>A0A9X3EBY5</accession>
<dbReference type="NCBIfam" id="TIGR01189">
    <property type="entry name" value="ccmA"/>
    <property type="match status" value="1"/>
</dbReference>
<organism evidence="9 10">
    <name type="scientific">Kaistia nematophila</name>
    <dbReference type="NCBI Taxonomy" id="2994654"/>
    <lineage>
        <taxon>Bacteria</taxon>
        <taxon>Pseudomonadati</taxon>
        <taxon>Pseudomonadota</taxon>
        <taxon>Alphaproteobacteria</taxon>
        <taxon>Hyphomicrobiales</taxon>
        <taxon>Kaistiaceae</taxon>
        <taxon>Kaistia</taxon>
    </lineage>
</organism>
<evidence type="ECO:0000256" key="5">
    <source>
        <dbReference type="ARBA" id="ARBA00022840"/>
    </source>
</evidence>
<keyword evidence="4" id="KW-0201">Cytochrome c-type biogenesis</keyword>
<proteinExistence type="inferred from homology"/>
<evidence type="ECO:0000256" key="7">
    <source>
        <dbReference type="ARBA" id="ARBA00023136"/>
    </source>
</evidence>
<comment type="caution">
    <text evidence="9">The sequence shown here is derived from an EMBL/GenBank/DDBJ whole genome shotgun (WGS) entry which is preliminary data.</text>
</comment>
<dbReference type="InterPro" id="IPR005895">
    <property type="entry name" value="ABC_transptr_haem_export_CcmA"/>
</dbReference>
<dbReference type="SMART" id="SM00382">
    <property type="entry name" value="AAA"/>
    <property type="match status" value="1"/>
</dbReference>
<dbReference type="InterPro" id="IPR003593">
    <property type="entry name" value="AAA+_ATPase"/>
</dbReference>
<dbReference type="Pfam" id="PF00005">
    <property type="entry name" value="ABC_tran"/>
    <property type="match status" value="1"/>
</dbReference>
<dbReference type="AlphaFoldDB" id="A0A9X3EBY5"/>
<keyword evidence="10" id="KW-1185">Reference proteome</keyword>
<feature type="domain" description="ABC transporter" evidence="8">
    <location>
        <begin position="8"/>
        <end position="206"/>
    </location>
</feature>
<evidence type="ECO:0000256" key="4">
    <source>
        <dbReference type="ARBA" id="ARBA00022748"/>
    </source>
</evidence>
<dbReference type="PANTHER" id="PTHR43499">
    <property type="entry name" value="ABC TRANSPORTER I FAMILY MEMBER 1"/>
    <property type="match status" value="1"/>
</dbReference>
<reference evidence="9" key="1">
    <citation type="submission" date="2022-11" db="EMBL/GenBank/DDBJ databases">
        <title>Biodiversity and phylogenetic relationships of bacteria.</title>
        <authorList>
            <person name="Machado R.A.R."/>
            <person name="Bhat A."/>
            <person name="Loulou A."/>
            <person name="Kallel S."/>
        </authorList>
    </citation>
    <scope>NUCLEOTIDE SEQUENCE</scope>
    <source>
        <strain evidence="9">K-TC2</strain>
    </source>
</reference>
<evidence type="ECO:0000256" key="3">
    <source>
        <dbReference type="ARBA" id="ARBA00022741"/>
    </source>
</evidence>
<dbReference type="GO" id="GO:0022857">
    <property type="term" value="F:transmembrane transporter activity"/>
    <property type="evidence" value="ECO:0007669"/>
    <property type="project" value="InterPro"/>
</dbReference>
<dbReference type="Proteomes" id="UP001144805">
    <property type="component" value="Unassembled WGS sequence"/>
</dbReference>
<dbReference type="GO" id="GO:0016887">
    <property type="term" value="F:ATP hydrolysis activity"/>
    <property type="evidence" value="ECO:0007669"/>
    <property type="project" value="InterPro"/>
</dbReference>
<dbReference type="EMBL" id="JAPKNK010000004">
    <property type="protein sequence ID" value="MCX5570040.1"/>
    <property type="molecule type" value="Genomic_DNA"/>
</dbReference>
<dbReference type="PROSITE" id="PS00211">
    <property type="entry name" value="ABC_TRANSPORTER_1"/>
    <property type="match status" value="1"/>
</dbReference>
<evidence type="ECO:0000256" key="2">
    <source>
        <dbReference type="ARBA" id="ARBA00022448"/>
    </source>
</evidence>
<dbReference type="InterPro" id="IPR027417">
    <property type="entry name" value="P-loop_NTPase"/>
</dbReference>
<protein>
    <submittedName>
        <fullName evidence="9">Heme ABC exporter ATP-binding protein CcmA</fullName>
    </submittedName>
</protein>